<feature type="region of interest" description="Disordered" evidence="1">
    <location>
        <begin position="42"/>
        <end position="73"/>
    </location>
</feature>
<accession>A0A508X5U4</accession>
<evidence type="ECO:0008006" key="3">
    <source>
        <dbReference type="Google" id="ProtNLM"/>
    </source>
</evidence>
<proteinExistence type="predicted"/>
<dbReference type="AlphaFoldDB" id="A0A508X5U4"/>
<evidence type="ECO:0000313" key="2">
    <source>
        <dbReference type="EMBL" id="VTZ64908.1"/>
    </source>
</evidence>
<evidence type="ECO:0000256" key="1">
    <source>
        <dbReference type="SAM" id="MobiDB-lite"/>
    </source>
</evidence>
<sequence>MGMVRITLQKMLVLLRLAIVMSLTVYSLPTASAAMHGAWSNPEVAQTDDHHSEIAGGAHRHSDEKSSPDDSQKLVKTDCCKGFCVSMALVAETNTVGGLRVTSIREFVDDARTKGELPLLHRPPNI</sequence>
<dbReference type="GeneID" id="25010928"/>
<organism evidence="2">
    <name type="scientific">Sinorhizobium medicae</name>
    <dbReference type="NCBI Taxonomy" id="110321"/>
    <lineage>
        <taxon>Bacteria</taxon>
        <taxon>Pseudomonadati</taxon>
        <taxon>Pseudomonadota</taxon>
        <taxon>Alphaproteobacteria</taxon>
        <taxon>Hyphomicrobiales</taxon>
        <taxon>Rhizobiaceae</taxon>
        <taxon>Sinorhizobium/Ensifer group</taxon>
        <taxon>Sinorhizobium</taxon>
    </lineage>
</organism>
<dbReference type="RefSeq" id="WP_015241528.1">
    <property type="nucleotide sequence ID" value="NZ_CABFNB010000143.1"/>
</dbReference>
<name>A0A508X5U4_9HYPH</name>
<reference evidence="2" key="1">
    <citation type="submission" date="2019-06" db="EMBL/GenBank/DDBJ databases">
        <authorList>
            <person name="Le Quere A."/>
            <person name="Colella S."/>
        </authorList>
    </citation>
    <scope>NUCLEOTIDE SEQUENCE</scope>
    <source>
        <strain evidence="2">EmedicaeMD41</strain>
    </source>
</reference>
<dbReference type="EMBL" id="CABFNB010000143">
    <property type="protein sequence ID" value="VTZ64908.1"/>
    <property type="molecule type" value="Genomic_DNA"/>
</dbReference>
<feature type="compositionally biased region" description="Basic and acidic residues" evidence="1">
    <location>
        <begin position="60"/>
        <end position="73"/>
    </location>
</feature>
<protein>
    <recommendedName>
        <fullName evidence="3">DUF2946 domain-containing protein</fullName>
    </recommendedName>
</protein>
<dbReference type="Proteomes" id="UP000507954">
    <property type="component" value="Unassembled WGS sequence"/>
</dbReference>
<gene>
    <name evidence="2" type="ORF">EMEDMD4_730036</name>
</gene>